<dbReference type="SUPFAM" id="SSF52540">
    <property type="entry name" value="P-loop containing nucleoside triphosphate hydrolases"/>
    <property type="match status" value="1"/>
</dbReference>
<dbReference type="EMBL" id="JAQMLU010000010">
    <property type="protein sequence ID" value="MDB8750228.1"/>
    <property type="molecule type" value="Genomic_DNA"/>
</dbReference>
<keyword evidence="2" id="KW-0547">Nucleotide-binding</keyword>
<dbReference type="SMART" id="SM00490">
    <property type="entry name" value="HELICc"/>
    <property type="match status" value="1"/>
</dbReference>
<dbReference type="AlphaFoldDB" id="A0AAW6EEN9"/>
<accession>A0AAW6EEN9</accession>
<protein>
    <submittedName>
        <fullName evidence="2">Helicase-related protein</fullName>
    </submittedName>
</protein>
<keyword evidence="2" id="KW-0347">Helicase</keyword>
<evidence type="ECO:0000313" key="3">
    <source>
        <dbReference type="Proteomes" id="UP001213042"/>
    </source>
</evidence>
<dbReference type="PROSITE" id="PS51194">
    <property type="entry name" value="HELICASE_CTER"/>
    <property type="match status" value="1"/>
</dbReference>
<dbReference type="Pfam" id="PF00271">
    <property type="entry name" value="Helicase_C"/>
    <property type="match status" value="1"/>
</dbReference>
<dbReference type="PANTHER" id="PTHR47957:SF3">
    <property type="entry name" value="ATP-DEPENDENT HELICASE HRQ1"/>
    <property type="match status" value="1"/>
</dbReference>
<evidence type="ECO:0000259" key="1">
    <source>
        <dbReference type="PROSITE" id="PS51194"/>
    </source>
</evidence>
<gene>
    <name evidence="2" type="ORF">PNW00_07185</name>
</gene>
<name>A0AAW6EEN9_9FIRM</name>
<keyword evidence="2" id="KW-0378">Hydrolase</keyword>
<dbReference type="CDD" id="cd18785">
    <property type="entry name" value="SF2_C"/>
    <property type="match status" value="1"/>
</dbReference>
<dbReference type="GO" id="GO:0043138">
    <property type="term" value="F:3'-5' DNA helicase activity"/>
    <property type="evidence" value="ECO:0007669"/>
    <property type="project" value="TreeGrafter"/>
</dbReference>
<dbReference type="GO" id="GO:0036297">
    <property type="term" value="P:interstrand cross-link repair"/>
    <property type="evidence" value="ECO:0007669"/>
    <property type="project" value="TreeGrafter"/>
</dbReference>
<sequence>MTFYSEFYNVIDDITDHLKKDFIGPIDENEILEMEDPLSRYSLGILYAQPTNKNSENIDESISAEEIFEDELENDEKSQSFSVFKPSTMGISFVCASNDEISISFNYAVYNHSEKAIANNDKEVKRHYYSREARRFTTRVKVPEHICNTIISNKENTDITMFLHVRKINDDNSELLTVSVINKNKVGNEFQASNTKALFQCQLSIESQTGFMPLYRRNTHRSLEEEKNDMLYDSVKNYSYGHGCSSAYSQNGEMIYEVRSEFIPQYRMLQMMPKLLNNSKYLFMKYWENADKDTACNRFEAFIKQYEKWYTSLKSNNELISRFPNATENSFKNIEKCVSRLYKGVAVLRNNDNAWDSFLYMNEAMLIQRIKTKHCSADAVSWYPFQMAYILQIIPDIVDDKSPDRDNVDLLWFPTGGGKTEAYLGLSAFAIFFRRINGATQDINGVTIIMRYTLRLLTLQQFERATALICACEHIRKKYKIPGNEISIGLWIGSGMTPNHIKDASETLKKIRENAAATIYEANPMQITKCPWCGAEINVNGYNIVDNTMNISCCNNHDCEFHYHLPIYVVDDDIYKIAPTFILSTVDKFARLTWEEKSGNLLGANGCKPPELIIQDELHLISGPLGSIAGLYEMAIEDICKHYGKTSKIIASTATVKNADDQIRILYNRKMTQFPPNGLSHTDSFFAIEADQDKRPARTYVGLCSIGSGTSELLIKIFALLTFLKHIYKLKGLPPDVVDQIYTQIGYFNTLKELGSNSIIISDRISAEIKYLASYKFKKEAESVGLKVNGKDAHIPSYKKNDELTSRNSAKEIQTVLERLSHKYTDPDCYDYVMASNMLSVGIDIDRLGIMCVYGQPKSNSEYIQATSRVGRTNPGLVISLYNNMRSRDKSYYEQYNYYHRTFYKYVEATSVTSYSPRAIEKALHCAMMTIIRHTIPKYNPNEGARKFVRDDKDIEQIKRIMLERVESIESRIRDYAEEWLDYYLDCWSTLTERLPNKLVFTDYHNEDIALFRSADNQNGSDIPTILNSVRNVEPNANIYFTKR</sequence>
<dbReference type="PANTHER" id="PTHR47957">
    <property type="entry name" value="ATP-DEPENDENT HELICASE HRQ1"/>
    <property type="match status" value="1"/>
</dbReference>
<dbReference type="GO" id="GO:0006289">
    <property type="term" value="P:nucleotide-excision repair"/>
    <property type="evidence" value="ECO:0007669"/>
    <property type="project" value="TreeGrafter"/>
</dbReference>
<dbReference type="Proteomes" id="UP001213042">
    <property type="component" value="Unassembled WGS sequence"/>
</dbReference>
<dbReference type="InterPro" id="IPR027417">
    <property type="entry name" value="P-loop_NTPase"/>
</dbReference>
<organism evidence="2 3">
    <name type="scientific">Ruminococcus bicirculans</name>
    <name type="common">ex Wegman et al. 2014</name>
    <dbReference type="NCBI Taxonomy" id="1160721"/>
    <lineage>
        <taxon>Bacteria</taxon>
        <taxon>Bacillati</taxon>
        <taxon>Bacillota</taxon>
        <taxon>Clostridia</taxon>
        <taxon>Eubacteriales</taxon>
        <taxon>Oscillospiraceae</taxon>
        <taxon>Ruminococcus</taxon>
    </lineage>
</organism>
<feature type="domain" description="Helicase C-terminal" evidence="1">
    <location>
        <begin position="737"/>
        <end position="911"/>
    </location>
</feature>
<proteinExistence type="predicted"/>
<dbReference type="InterPro" id="IPR001650">
    <property type="entry name" value="Helicase_C-like"/>
</dbReference>
<dbReference type="RefSeq" id="WP_195221161.1">
    <property type="nucleotide sequence ID" value="NZ_JAQMLU010000010.1"/>
</dbReference>
<comment type="caution">
    <text evidence="2">The sequence shown here is derived from an EMBL/GenBank/DDBJ whole genome shotgun (WGS) entry which is preliminary data.</text>
</comment>
<reference evidence="2" key="1">
    <citation type="submission" date="2023-01" db="EMBL/GenBank/DDBJ databases">
        <title>Human gut microbiome strain richness.</title>
        <authorList>
            <person name="Chen-Liaw A."/>
        </authorList>
    </citation>
    <scope>NUCLEOTIDE SEQUENCE</scope>
    <source>
        <strain evidence="2">D43st1_D9_D43t1_170807</strain>
    </source>
</reference>
<evidence type="ECO:0000313" key="2">
    <source>
        <dbReference type="EMBL" id="MDB8750228.1"/>
    </source>
</evidence>
<keyword evidence="2" id="KW-0067">ATP-binding</keyword>
<dbReference type="Gene3D" id="3.40.50.300">
    <property type="entry name" value="P-loop containing nucleotide triphosphate hydrolases"/>
    <property type="match status" value="2"/>
</dbReference>